<dbReference type="EMBL" id="JBBKZU010000013">
    <property type="protein sequence ID" value="MEJ8814457.1"/>
    <property type="molecule type" value="Genomic_DNA"/>
</dbReference>
<evidence type="ECO:0000259" key="3">
    <source>
        <dbReference type="PROSITE" id="PS50035"/>
    </source>
</evidence>
<dbReference type="CDD" id="cd09111">
    <property type="entry name" value="PLDc_ymdC_like_1"/>
    <property type="match status" value="1"/>
</dbReference>
<keyword evidence="2" id="KW-0732">Signal</keyword>
<dbReference type="PANTHER" id="PTHR21248:SF12">
    <property type="entry name" value="CARDIOLIPIN SYNTHASE C"/>
    <property type="match status" value="1"/>
</dbReference>
<dbReference type="InterPro" id="IPR001736">
    <property type="entry name" value="PLipase_D/transphosphatidylase"/>
</dbReference>
<feature type="domain" description="PLD phosphodiesterase" evidence="3">
    <location>
        <begin position="404"/>
        <end position="431"/>
    </location>
</feature>
<dbReference type="CDD" id="cd09113">
    <property type="entry name" value="PLDc_ymdC_like_2"/>
    <property type="match status" value="1"/>
</dbReference>
<dbReference type="Pfam" id="PF13091">
    <property type="entry name" value="PLDc_2"/>
    <property type="match status" value="2"/>
</dbReference>
<reference evidence="4 5" key="1">
    <citation type="submission" date="2024-03" db="EMBL/GenBank/DDBJ databases">
        <title>Novel species of the genus Variovorax.</title>
        <authorList>
            <person name="Liu Q."/>
            <person name="Xin Y.-H."/>
        </authorList>
    </citation>
    <scope>NUCLEOTIDE SEQUENCE [LARGE SCALE GENOMIC DNA]</scope>
    <source>
        <strain evidence="4 5">KACC 18899</strain>
    </source>
</reference>
<feature type="region of interest" description="Disordered" evidence="1">
    <location>
        <begin position="23"/>
        <end position="57"/>
    </location>
</feature>
<dbReference type="PROSITE" id="PS50035">
    <property type="entry name" value="PLD"/>
    <property type="match status" value="2"/>
</dbReference>
<feature type="chain" id="PRO_5046473785" evidence="2">
    <location>
        <begin position="23"/>
        <end position="515"/>
    </location>
</feature>
<feature type="domain" description="PLD phosphodiesterase" evidence="3">
    <location>
        <begin position="163"/>
        <end position="190"/>
    </location>
</feature>
<feature type="compositionally biased region" description="Basic and acidic residues" evidence="1">
    <location>
        <begin position="27"/>
        <end position="42"/>
    </location>
</feature>
<evidence type="ECO:0000313" key="5">
    <source>
        <dbReference type="Proteomes" id="UP001365846"/>
    </source>
</evidence>
<dbReference type="PANTHER" id="PTHR21248">
    <property type="entry name" value="CARDIOLIPIN SYNTHASE"/>
    <property type="match status" value="1"/>
</dbReference>
<dbReference type="SUPFAM" id="SSF56024">
    <property type="entry name" value="Phospholipase D/nuclease"/>
    <property type="match status" value="2"/>
</dbReference>
<protein>
    <submittedName>
        <fullName evidence="4">Phospholipase D family protein</fullName>
    </submittedName>
</protein>
<proteinExistence type="predicted"/>
<dbReference type="Proteomes" id="UP001365846">
    <property type="component" value="Unassembled WGS sequence"/>
</dbReference>
<dbReference type="RefSeq" id="WP_340359686.1">
    <property type="nucleotide sequence ID" value="NZ_JBBKZU010000013.1"/>
</dbReference>
<evidence type="ECO:0000256" key="2">
    <source>
        <dbReference type="SAM" id="SignalP"/>
    </source>
</evidence>
<evidence type="ECO:0000256" key="1">
    <source>
        <dbReference type="SAM" id="MobiDB-lite"/>
    </source>
</evidence>
<dbReference type="SMART" id="SM00155">
    <property type="entry name" value="PLDc"/>
    <property type="match status" value="2"/>
</dbReference>
<sequence>MTHLLRHLALALALVTAGCASLPPPSDRSDTTARVDTADTRLGRSGAPLTSAHPGLSGIHKLPEPHDAFAARVLLAGAAERSIDAQYFIWNGDQVGYLMWQALWKAAERGVRVRLLLDDANTSGNDATIAALDAHPNIEVRLYNPFAQRKSRGLAYLTDFGRLNRRMHNKSFTVDNQMAVVGGRNIANEYFGAGEGIGFADIDVVAVGPVVQDVSREFDLFWNSASAYPAAGFVGPAAPDAAEQLLARFAQTEVDPISRAYLDAVREATLMDDLRNHSLRIEWTTAKVVHDDPAKTLDREARTDVLLLPVLIQSLGRPEKSLDIVSPYFVPGDEGTAALSDLARRGVRVRILTNSLAASDEAVVHAGYMKRRRDLLRAGVELWELKPTATEESLKVKGRFGAAKVAGLHAKTYAVDRRRIFIGSFNFDQRSARLNTEMGMVIESEQFAGDLARTFDDEVRQIAYRVRLTPDGNELQWIEDKSAGQEVRHDSDPETSAAKRMGVGMLAILPIEWLL</sequence>
<dbReference type="PROSITE" id="PS51257">
    <property type="entry name" value="PROKAR_LIPOPROTEIN"/>
    <property type="match status" value="1"/>
</dbReference>
<gene>
    <name evidence="4" type="ORF">WKW77_25490</name>
</gene>
<feature type="signal peptide" evidence="2">
    <location>
        <begin position="1"/>
        <end position="22"/>
    </location>
</feature>
<evidence type="ECO:0000313" key="4">
    <source>
        <dbReference type="EMBL" id="MEJ8814457.1"/>
    </source>
</evidence>
<organism evidence="4 5">
    <name type="scientific">Variovorax ureilyticus</name>
    <dbReference type="NCBI Taxonomy" id="1836198"/>
    <lineage>
        <taxon>Bacteria</taxon>
        <taxon>Pseudomonadati</taxon>
        <taxon>Pseudomonadota</taxon>
        <taxon>Betaproteobacteria</taxon>
        <taxon>Burkholderiales</taxon>
        <taxon>Comamonadaceae</taxon>
        <taxon>Variovorax</taxon>
    </lineage>
</organism>
<accession>A0ABU8VMS2</accession>
<dbReference type="InterPro" id="IPR025202">
    <property type="entry name" value="PLD-like_dom"/>
</dbReference>
<dbReference type="Gene3D" id="3.30.870.10">
    <property type="entry name" value="Endonuclease Chain A"/>
    <property type="match status" value="2"/>
</dbReference>
<comment type="caution">
    <text evidence="4">The sequence shown here is derived from an EMBL/GenBank/DDBJ whole genome shotgun (WGS) entry which is preliminary data.</text>
</comment>
<keyword evidence="5" id="KW-1185">Reference proteome</keyword>
<name>A0ABU8VMS2_9BURK</name>